<keyword evidence="3" id="KW-1185">Reference proteome</keyword>
<feature type="region of interest" description="Disordered" evidence="1">
    <location>
        <begin position="62"/>
        <end position="81"/>
    </location>
</feature>
<reference evidence="2 3" key="1">
    <citation type="submission" date="2020-06" db="EMBL/GenBank/DDBJ databases">
        <title>Synonyms of Asaia species.</title>
        <authorList>
            <person name="Sombolestani A."/>
        </authorList>
    </citation>
    <scope>NUCLEOTIDE SEQUENCE [LARGE SCALE GENOMIC DNA]</scope>
    <source>
        <strain evidence="2 3">LMG 27047</strain>
    </source>
</reference>
<dbReference type="RefSeq" id="WP_267311681.1">
    <property type="nucleotide sequence ID" value="NZ_JABXXV010000002.1"/>
</dbReference>
<comment type="caution">
    <text evidence="2">The sequence shown here is derived from an EMBL/GenBank/DDBJ whole genome shotgun (WGS) entry which is preliminary data.</text>
</comment>
<protein>
    <submittedName>
        <fullName evidence="2">Uncharacterized protein</fullName>
    </submittedName>
</protein>
<dbReference type="Proteomes" id="UP001516351">
    <property type="component" value="Unassembled WGS sequence"/>
</dbReference>
<dbReference type="EMBL" id="JABXXV010000002">
    <property type="protein sequence ID" value="NVN46298.1"/>
    <property type="molecule type" value="Genomic_DNA"/>
</dbReference>
<evidence type="ECO:0000256" key="1">
    <source>
        <dbReference type="SAM" id="MobiDB-lite"/>
    </source>
</evidence>
<gene>
    <name evidence="2" type="ORF">HW542_05685</name>
</gene>
<accession>A0ABX2P2Z8</accession>
<sequence>MSLGASRRRRQILRAGRPMVLSRANLSESLTVTGYAPPPQAAQLAEGAGKAPLIAQITADETTRSGYTPRSGDTLRDGPKNYTLTDASPVYDRGTLCGWTLITSGGA</sequence>
<organism evidence="2 3">
    <name type="scientific">Asaia spathodeae</name>
    <dbReference type="NCBI Taxonomy" id="657016"/>
    <lineage>
        <taxon>Bacteria</taxon>
        <taxon>Pseudomonadati</taxon>
        <taxon>Pseudomonadota</taxon>
        <taxon>Alphaproteobacteria</taxon>
        <taxon>Acetobacterales</taxon>
        <taxon>Acetobacteraceae</taxon>
        <taxon>Asaia</taxon>
    </lineage>
</organism>
<evidence type="ECO:0000313" key="2">
    <source>
        <dbReference type="EMBL" id="NVN46298.1"/>
    </source>
</evidence>
<evidence type="ECO:0000313" key="3">
    <source>
        <dbReference type="Proteomes" id="UP001516351"/>
    </source>
</evidence>
<proteinExistence type="predicted"/>
<name>A0ABX2P2Z8_9PROT</name>